<evidence type="ECO:0000256" key="5">
    <source>
        <dbReference type="ARBA" id="ARBA00023136"/>
    </source>
</evidence>
<evidence type="ECO:0000313" key="9">
    <source>
        <dbReference type="Proteomes" id="UP001501594"/>
    </source>
</evidence>
<gene>
    <name evidence="8" type="primary">ccsB</name>
    <name evidence="8" type="ORF">GCM10022256_11690</name>
</gene>
<dbReference type="InterPro" id="IPR045062">
    <property type="entry name" value="Cyt_c_biogenesis_CcsA/CcmC"/>
</dbReference>
<evidence type="ECO:0000256" key="3">
    <source>
        <dbReference type="ARBA" id="ARBA00022748"/>
    </source>
</evidence>
<evidence type="ECO:0000313" key="8">
    <source>
        <dbReference type="EMBL" id="GAA4265557.1"/>
    </source>
</evidence>
<feature type="transmembrane region" description="Helical" evidence="6">
    <location>
        <begin position="287"/>
        <end position="302"/>
    </location>
</feature>
<dbReference type="Proteomes" id="UP001501594">
    <property type="component" value="Unassembled WGS sequence"/>
</dbReference>
<keyword evidence="4 6" id="KW-1133">Transmembrane helix</keyword>
<evidence type="ECO:0000256" key="2">
    <source>
        <dbReference type="ARBA" id="ARBA00022692"/>
    </source>
</evidence>
<keyword evidence="3" id="KW-0201">Cytochrome c-type biogenesis</keyword>
<sequence length="344" mass="37132">MTTADLSLYCLYAAYSAIAIYVISFIAFALDLAKRSGDAQIAATAALKAQARQLTGQAHGEAAQREAASAVGGSGSGGVAVLERTDVPAYEAPARRSSQFERIGMSMMTLGLVVHIASVVFRGLAAGRVPWANMFEFGLTGTALIVGVFLLVNLFVDLRYLGAYVMGLNLILLGVAVVNFYVAVSPLVPALQSYWLVIHVFVACLGTAFFAIAGGLSAAQIIQSKREVAKNAGIKLFDTLPGAERLEDLAYRIALVGFVLWTFTLIAGAVWAEKAWGRYWGWDTKEVWTFIIWVIYAGYIHARATRGWRGARSSWLSIVGFAAVMFNFSVVNLFFKGLHAYSGL</sequence>
<evidence type="ECO:0000256" key="6">
    <source>
        <dbReference type="SAM" id="Phobius"/>
    </source>
</evidence>
<evidence type="ECO:0000256" key="4">
    <source>
        <dbReference type="ARBA" id="ARBA00022989"/>
    </source>
</evidence>
<accession>A0ABP8E063</accession>
<feature type="domain" description="Cytochrome c assembly protein" evidence="7">
    <location>
        <begin position="152"/>
        <end position="339"/>
    </location>
</feature>
<comment type="caution">
    <text evidence="8">The sequence shown here is derived from an EMBL/GenBank/DDBJ whole genome shotgun (WGS) entry which is preliminary data.</text>
</comment>
<evidence type="ECO:0000259" key="7">
    <source>
        <dbReference type="Pfam" id="PF01578"/>
    </source>
</evidence>
<feature type="transmembrane region" description="Helical" evidence="6">
    <location>
        <begin position="249"/>
        <end position="272"/>
    </location>
</feature>
<evidence type="ECO:0000256" key="1">
    <source>
        <dbReference type="ARBA" id="ARBA00004141"/>
    </source>
</evidence>
<comment type="subcellular location">
    <subcellularLocation>
        <location evidence="1">Membrane</location>
        <topology evidence="1">Multi-pass membrane protein</topology>
    </subcellularLocation>
</comment>
<proteinExistence type="predicted"/>
<keyword evidence="9" id="KW-1185">Reference proteome</keyword>
<dbReference type="Pfam" id="PF01578">
    <property type="entry name" value="Cytochrom_C_asm"/>
    <property type="match status" value="1"/>
</dbReference>
<feature type="transmembrane region" description="Helical" evidence="6">
    <location>
        <begin position="6"/>
        <end position="30"/>
    </location>
</feature>
<dbReference type="PANTHER" id="PTHR30071">
    <property type="entry name" value="HEME EXPORTER PROTEIN C"/>
    <property type="match status" value="1"/>
</dbReference>
<keyword evidence="5 6" id="KW-0472">Membrane</keyword>
<feature type="transmembrane region" description="Helical" evidence="6">
    <location>
        <begin position="103"/>
        <end position="125"/>
    </location>
</feature>
<keyword evidence="2 6" id="KW-0812">Transmembrane</keyword>
<feature type="transmembrane region" description="Helical" evidence="6">
    <location>
        <begin position="137"/>
        <end position="156"/>
    </location>
</feature>
<dbReference type="InterPro" id="IPR002541">
    <property type="entry name" value="Cyt_c_assembly"/>
</dbReference>
<name>A0ABP8E063_9MICO</name>
<dbReference type="RefSeq" id="WP_344794078.1">
    <property type="nucleotide sequence ID" value="NZ_BAABAU010000001.1"/>
</dbReference>
<dbReference type="NCBIfam" id="TIGR03144">
    <property type="entry name" value="cytochr_II_ccsB"/>
    <property type="match status" value="1"/>
</dbReference>
<dbReference type="EMBL" id="BAABAU010000001">
    <property type="protein sequence ID" value="GAA4265557.1"/>
    <property type="molecule type" value="Genomic_DNA"/>
</dbReference>
<feature type="transmembrane region" description="Helical" evidence="6">
    <location>
        <begin position="194"/>
        <end position="216"/>
    </location>
</feature>
<organism evidence="8 9">
    <name type="scientific">Frondihabitans peucedani</name>
    <dbReference type="NCBI Taxonomy" id="598626"/>
    <lineage>
        <taxon>Bacteria</taxon>
        <taxon>Bacillati</taxon>
        <taxon>Actinomycetota</taxon>
        <taxon>Actinomycetes</taxon>
        <taxon>Micrococcales</taxon>
        <taxon>Microbacteriaceae</taxon>
        <taxon>Frondihabitans</taxon>
    </lineage>
</organism>
<protein>
    <submittedName>
        <fullName evidence="8">C-type cytochrome biogenesis protein CcsB</fullName>
    </submittedName>
</protein>
<dbReference type="InterPro" id="IPR017562">
    <property type="entry name" value="Cyt_c_biogenesis_CcsA"/>
</dbReference>
<feature type="transmembrane region" description="Helical" evidence="6">
    <location>
        <begin position="163"/>
        <end position="182"/>
    </location>
</feature>
<reference evidence="9" key="1">
    <citation type="journal article" date="2019" name="Int. J. Syst. Evol. Microbiol.">
        <title>The Global Catalogue of Microorganisms (GCM) 10K type strain sequencing project: providing services to taxonomists for standard genome sequencing and annotation.</title>
        <authorList>
            <consortium name="The Broad Institute Genomics Platform"/>
            <consortium name="The Broad Institute Genome Sequencing Center for Infectious Disease"/>
            <person name="Wu L."/>
            <person name="Ma J."/>
        </authorList>
    </citation>
    <scope>NUCLEOTIDE SEQUENCE [LARGE SCALE GENOMIC DNA]</scope>
    <source>
        <strain evidence="9">JCM 17442</strain>
    </source>
</reference>
<dbReference type="PANTHER" id="PTHR30071:SF1">
    <property type="entry name" value="CYTOCHROME B_B6 PROTEIN-RELATED"/>
    <property type="match status" value="1"/>
</dbReference>
<feature type="transmembrane region" description="Helical" evidence="6">
    <location>
        <begin position="314"/>
        <end position="335"/>
    </location>
</feature>